<dbReference type="GO" id="GO:0003824">
    <property type="term" value="F:catalytic activity"/>
    <property type="evidence" value="ECO:0007669"/>
    <property type="project" value="InterPro"/>
</dbReference>
<dbReference type="STRING" id="351605.Gura_3912"/>
<proteinExistence type="predicted"/>
<dbReference type="PANTHER" id="PTHR46648">
    <property type="entry name" value="HIT FAMILY PROTEIN 1"/>
    <property type="match status" value="1"/>
</dbReference>
<evidence type="ECO:0000313" key="3">
    <source>
        <dbReference type="EMBL" id="ABQ28061.1"/>
    </source>
</evidence>
<protein>
    <submittedName>
        <fullName evidence="3">Histidine triad (HIT) protein</fullName>
    </submittedName>
</protein>
<dbReference type="PIRSF" id="PIRSF000714">
    <property type="entry name" value="HIT"/>
    <property type="match status" value="1"/>
</dbReference>
<sequence length="142" mass="16601">MQNCPMCSKWNDEPDLQIAELEHCLVMLNRDQFFPGYTFVFAKNHVTELFHLEREVRSAVMEEVSAVAAALYKLFQPAKINYELLGNMVPHMHWHLVPRFATDPIWPRPIWSEPHDEVVLTSTEYAGRIELIRKAISLQKTH</sequence>
<dbReference type="PANTHER" id="PTHR46648:SF1">
    <property type="entry name" value="ADENOSINE 5'-MONOPHOSPHORAMIDASE HNT1"/>
    <property type="match status" value="1"/>
</dbReference>
<dbReference type="Pfam" id="PF01230">
    <property type="entry name" value="HIT"/>
    <property type="match status" value="1"/>
</dbReference>
<gene>
    <name evidence="3" type="ordered locus">Gura_3912</name>
</gene>
<dbReference type="RefSeq" id="WP_011940704.1">
    <property type="nucleotide sequence ID" value="NC_009483.1"/>
</dbReference>
<dbReference type="InterPro" id="IPR026026">
    <property type="entry name" value="HIT_Hint"/>
</dbReference>
<evidence type="ECO:0000259" key="2">
    <source>
        <dbReference type="PROSITE" id="PS51084"/>
    </source>
</evidence>
<dbReference type="EMBL" id="CP000698">
    <property type="protein sequence ID" value="ABQ28061.1"/>
    <property type="molecule type" value="Genomic_DNA"/>
</dbReference>
<accession>A5G8E3</accession>
<dbReference type="InterPro" id="IPR036265">
    <property type="entry name" value="HIT-like_sf"/>
</dbReference>
<dbReference type="PROSITE" id="PS51084">
    <property type="entry name" value="HIT_2"/>
    <property type="match status" value="1"/>
</dbReference>
<evidence type="ECO:0000313" key="4">
    <source>
        <dbReference type="Proteomes" id="UP000006695"/>
    </source>
</evidence>
<evidence type="ECO:0000256" key="1">
    <source>
        <dbReference type="PROSITE-ProRule" id="PRU00464"/>
    </source>
</evidence>
<dbReference type="SUPFAM" id="SSF54197">
    <property type="entry name" value="HIT-like"/>
    <property type="match status" value="1"/>
</dbReference>
<reference evidence="3 4" key="1">
    <citation type="submission" date="2007-05" db="EMBL/GenBank/DDBJ databases">
        <title>Complete sequence of Geobacter uraniireducens Rf4.</title>
        <authorList>
            <consortium name="US DOE Joint Genome Institute"/>
            <person name="Copeland A."/>
            <person name="Lucas S."/>
            <person name="Lapidus A."/>
            <person name="Barry K."/>
            <person name="Detter J.C."/>
            <person name="Glavina del Rio T."/>
            <person name="Hammon N."/>
            <person name="Israni S."/>
            <person name="Dalin E."/>
            <person name="Tice H."/>
            <person name="Pitluck S."/>
            <person name="Chertkov O."/>
            <person name="Brettin T."/>
            <person name="Bruce D."/>
            <person name="Han C."/>
            <person name="Schmutz J."/>
            <person name="Larimer F."/>
            <person name="Land M."/>
            <person name="Hauser L."/>
            <person name="Kyrpides N."/>
            <person name="Mikhailova N."/>
            <person name="Shelobolina E."/>
            <person name="Aklujkar M."/>
            <person name="Lovley D."/>
            <person name="Richardson P."/>
        </authorList>
    </citation>
    <scope>NUCLEOTIDE SEQUENCE [LARGE SCALE GENOMIC DNA]</scope>
    <source>
        <strain evidence="3 4">Rf4</strain>
    </source>
</reference>
<dbReference type="KEGG" id="gur:Gura_3912"/>
<dbReference type="GO" id="GO:0009117">
    <property type="term" value="P:nucleotide metabolic process"/>
    <property type="evidence" value="ECO:0007669"/>
    <property type="project" value="TreeGrafter"/>
</dbReference>
<dbReference type="Proteomes" id="UP000006695">
    <property type="component" value="Chromosome"/>
</dbReference>
<dbReference type="AlphaFoldDB" id="A5G8E3"/>
<feature type="domain" description="HIT" evidence="2">
    <location>
        <begin position="5"/>
        <end position="106"/>
    </location>
</feature>
<name>A5G8E3_GEOUR</name>
<dbReference type="Gene3D" id="3.30.428.10">
    <property type="entry name" value="HIT-like"/>
    <property type="match status" value="1"/>
</dbReference>
<organism evidence="3 4">
    <name type="scientific">Geotalea uraniireducens (strain Rf4)</name>
    <name type="common">Geobacter uraniireducens</name>
    <dbReference type="NCBI Taxonomy" id="351605"/>
    <lineage>
        <taxon>Bacteria</taxon>
        <taxon>Pseudomonadati</taxon>
        <taxon>Thermodesulfobacteriota</taxon>
        <taxon>Desulfuromonadia</taxon>
        <taxon>Geobacterales</taxon>
        <taxon>Geobacteraceae</taxon>
        <taxon>Geotalea</taxon>
    </lineage>
</organism>
<dbReference type="HOGENOM" id="CLU_123330_2_0_7"/>
<feature type="short sequence motif" description="Histidine triad motif" evidence="1">
    <location>
        <begin position="91"/>
        <end position="95"/>
    </location>
</feature>
<dbReference type="OrthoDB" id="9784774at2"/>
<dbReference type="InterPro" id="IPR001310">
    <property type="entry name" value="Histidine_triad_HIT"/>
</dbReference>
<dbReference type="InterPro" id="IPR011146">
    <property type="entry name" value="HIT-like"/>
</dbReference>
<keyword evidence="4" id="KW-1185">Reference proteome</keyword>